<evidence type="ECO:0000313" key="2">
    <source>
        <dbReference type="EMBL" id="EEH35645.2"/>
    </source>
</evidence>
<dbReference type="HOGENOM" id="CLU_006885_0_0_1"/>
<feature type="compositionally biased region" description="Acidic residues" evidence="1">
    <location>
        <begin position="490"/>
        <end position="502"/>
    </location>
</feature>
<feature type="compositionally biased region" description="Basic residues" evidence="1">
    <location>
        <begin position="992"/>
        <end position="1001"/>
    </location>
</feature>
<protein>
    <submittedName>
        <fullName evidence="2">Uncharacterized protein</fullName>
    </submittedName>
</protein>
<feature type="compositionally biased region" description="Gly residues" evidence="1">
    <location>
        <begin position="958"/>
        <end position="967"/>
    </location>
</feature>
<dbReference type="AlphaFoldDB" id="C1H7F1"/>
<name>C1H7F1_PARBA</name>
<feature type="compositionally biased region" description="Polar residues" evidence="1">
    <location>
        <begin position="206"/>
        <end position="224"/>
    </location>
</feature>
<feature type="compositionally biased region" description="Basic and acidic residues" evidence="1">
    <location>
        <begin position="503"/>
        <end position="517"/>
    </location>
</feature>
<feature type="region of interest" description="Disordered" evidence="1">
    <location>
        <begin position="558"/>
        <end position="631"/>
    </location>
</feature>
<reference evidence="2 3" key="1">
    <citation type="journal article" date="2011" name="PLoS Genet.">
        <title>Comparative genomic analysis of human fungal pathogens causing paracoccidioidomycosis.</title>
        <authorList>
            <person name="Desjardins C.A."/>
            <person name="Champion M.D."/>
            <person name="Holder J.W."/>
            <person name="Muszewska A."/>
            <person name="Goldberg J."/>
            <person name="Bailao A.M."/>
            <person name="Brigido M.M."/>
            <person name="Ferreira M.E."/>
            <person name="Garcia A.M."/>
            <person name="Grynberg M."/>
            <person name="Gujja S."/>
            <person name="Heiman D.I."/>
            <person name="Henn M.R."/>
            <person name="Kodira C.D."/>
            <person name="Leon-Narvaez H."/>
            <person name="Longo L.V."/>
            <person name="Ma L.J."/>
            <person name="Malavazi I."/>
            <person name="Matsuo A.L."/>
            <person name="Morais F.V."/>
            <person name="Pereira M."/>
            <person name="Rodriguez-Brito S."/>
            <person name="Sakthikumar S."/>
            <person name="Salem-Izacc S.M."/>
            <person name="Sykes S.M."/>
            <person name="Teixeira M.M."/>
            <person name="Vallejo M.C."/>
            <person name="Walter M.E."/>
            <person name="Yandava C."/>
            <person name="Young S."/>
            <person name="Zeng Q."/>
            <person name="Zucker J."/>
            <person name="Felipe M.S."/>
            <person name="Goldman G.H."/>
            <person name="Haas B.J."/>
            <person name="McEwen J.G."/>
            <person name="Nino-Vega G."/>
            <person name="Puccia R."/>
            <person name="San-Blas G."/>
            <person name="Soares C.M."/>
            <person name="Birren B.W."/>
            <person name="Cuomo C.A."/>
        </authorList>
    </citation>
    <scope>NUCLEOTIDE SEQUENCE [LARGE SCALE GENOMIC DNA]</scope>
    <source>
        <strain evidence="3">ATCC MYA-826 / Pb01</strain>
    </source>
</reference>
<feature type="compositionally biased region" description="Polar residues" evidence="1">
    <location>
        <begin position="120"/>
        <end position="136"/>
    </location>
</feature>
<feature type="compositionally biased region" description="Basic and acidic residues" evidence="1">
    <location>
        <begin position="470"/>
        <end position="480"/>
    </location>
</feature>
<feature type="compositionally biased region" description="Polar residues" evidence="1">
    <location>
        <begin position="350"/>
        <end position="360"/>
    </location>
</feature>
<dbReference type="STRING" id="502779.C1H7F1"/>
<dbReference type="KEGG" id="pbl:PAAG_06692"/>
<dbReference type="OMA" id="QAQIQMT"/>
<feature type="region of interest" description="Disordered" evidence="1">
    <location>
        <begin position="470"/>
        <end position="519"/>
    </location>
</feature>
<dbReference type="PANTHER" id="PTHR42068:SF1">
    <property type="entry name" value="YALI0B18964P"/>
    <property type="match status" value="1"/>
</dbReference>
<feature type="compositionally biased region" description="Low complexity" evidence="1">
    <location>
        <begin position="225"/>
        <end position="248"/>
    </location>
</feature>
<keyword evidence="3" id="KW-1185">Reference proteome</keyword>
<feature type="compositionally biased region" description="Polar residues" evidence="1">
    <location>
        <begin position="911"/>
        <end position="926"/>
    </location>
</feature>
<dbReference type="VEuPathDB" id="FungiDB:PAAG_06692"/>
<feature type="compositionally biased region" description="Acidic residues" evidence="1">
    <location>
        <begin position="975"/>
        <end position="985"/>
    </location>
</feature>
<dbReference type="EMBL" id="KN294010">
    <property type="protein sequence ID" value="EEH35645.2"/>
    <property type="molecule type" value="Genomic_DNA"/>
</dbReference>
<feature type="compositionally biased region" description="Low complexity" evidence="1">
    <location>
        <begin position="563"/>
        <end position="574"/>
    </location>
</feature>
<dbReference type="eggNOG" id="ENOG502S93S">
    <property type="taxonomic scope" value="Eukaryota"/>
</dbReference>
<feature type="compositionally biased region" description="Polar residues" evidence="1">
    <location>
        <begin position="307"/>
        <end position="316"/>
    </location>
</feature>
<accession>C1H7F1</accession>
<organism evidence="2 3">
    <name type="scientific">Paracoccidioides lutzii (strain ATCC MYA-826 / Pb01)</name>
    <name type="common">Paracoccidioides brasiliensis</name>
    <dbReference type="NCBI Taxonomy" id="502779"/>
    <lineage>
        <taxon>Eukaryota</taxon>
        <taxon>Fungi</taxon>
        <taxon>Dikarya</taxon>
        <taxon>Ascomycota</taxon>
        <taxon>Pezizomycotina</taxon>
        <taxon>Eurotiomycetes</taxon>
        <taxon>Eurotiomycetidae</taxon>
        <taxon>Onygenales</taxon>
        <taxon>Ajellomycetaceae</taxon>
        <taxon>Paracoccidioides</taxon>
    </lineage>
</organism>
<proteinExistence type="predicted"/>
<feature type="region of interest" description="Disordered" evidence="1">
    <location>
        <begin position="954"/>
        <end position="1001"/>
    </location>
</feature>
<feature type="region of interest" description="Disordered" evidence="1">
    <location>
        <begin position="1"/>
        <end position="66"/>
    </location>
</feature>
<feature type="compositionally biased region" description="Polar residues" evidence="1">
    <location>
        <begin position="49"/>
        <end position="65"/>
    </location>
</feature>
<sequence>MPIKLPKGFVRRKSHGNALDDLGPASTPVKPSFKVFERPSPGPVRKSFDGTTTLNSSISDGSGTKHSLEDHYATNIFAGLNPSAPGAENRYVHPTDPAPLYPGERGAAAAAAAGGGQVAELTSPSGSRGTNNSASTGPFYDSSASSAKFSSSSTLPSSTDIPIQDVPVPPIHESSFFSLRSAGRTFSFGTKSSKSHRPDAAAIVNTPRSRVLPSTATSTSTRECATTSSATNTTTPPRLPDTDLGPGDSMSFENMFDGLDKEAAGPLAPSPLSQNPAPPYGFPPPPEPAKDLSPAHIYRSRDIELSPHTNENQNLQEGVMGRTRSREDDAIVSRPLAVRTRASGFPDTKGSLSPTHNALSSPRKYRNTVYLERTASVEDEDAKIVNSAVSHRRTQTSDISPVGENSDFSGSGWQQHSSLKQPTDYDDDDSPVAASIAEEVILAERYEQKASHSDNQPNKVMTPAQFERYRQQKEMTRKQTDTSSSHLSDDDSDHYDDEEDEVEKAREAAKQRKRQEAHLSVYRQQMMKVTGEQAKPQDSDINISIAGSLSNLSRTSFLAPETSTNGNSNGNGKSSDGEEDEDIPLGILAAHGFPNKVRPPGHLTPSISNPNLRSSMASFVQPPPSVSAEPIPQASRVSLPVFARNLPRDPYNIGAGLINPTHRESLALGGGSPSVYGAPPGLPPGGLVGVIANEERAKAMRRGSPNGATTPNSFLGMNGPQGNWSNMMGMNTPSPHFLNVPGGGGSPMGLGPQQMYSQQPQPQQYYGQAQMMTQMMQTQIQWMQSMMQMQGMPTQPMPGASPGQQMTTPGSPIRPVSMLSMGPGPNVNQGPPQVDHQTLSLLDPRWANRQSSFLPNSPYQTDFGMNIGPLPGTATAYAPSVAPSERSNVGTASRYRPVSTGSGIQVGGNERTMSGRSSTFTSSTLKPWNEGKRGMSFSSGTGVAGVRPLSHLRVETPVGGGLNGNGKGNENENGNAEDDDEDEGWAEMMKTREKKKSGWKYKKTASSLGELFHHHHHHHHHTTAA</sequence>
<feature type="compositionally biased region" description="Low complexity" evidence="1">
    <location>
        <begin position="142"/>
        <end position="166"/>
    </location>
</feature>
<dbReference type="RefSeq" id="XP_002791522.2">
    <property type="nucleotide sequence ID" value="XM_002791476.2"/>
</dbReference>
<dbReference type="PANTHER" id="PTHR42068">
    <property type="entry name" value="YALI0B18964P"/>
    <property type="match status" value="1"/>
</dbReference>
<gene>
    <name evidence="2" type="ORF">PAAG_06692</name>
</gene>
<feature type="region of interest" description="Disordered" evidence="1">
    <location>
        <begin position="883"/>
        <end position="942"/>
    </location>
</feature>
<dbReference type="GeneID" id="9094688"/>
<dbReference type="OrthoDB" id="5396252at2759"/>
<feature type="region of interest" description="Disordered" evidence="1">
    <location>
        <begin position="388"/>
        <end position="430"/>
    </location>
</feature>
<feature type="region of interest" description="Disordered" evidence="1">
    <location>
        <begin position="87"/>
        <end position="167"/>
    </location>
</feature>
<feature type="compositionally biased region" description="Polar residues" evidence="1">
    <location>
        <begin position="406"/>
        <end position="421"/>
    </location>
</feature>
<evidence type="ECO:0000256" key="1">
    <source>
        <dbReference type="SAM" id="MobiDB-lite"/>
    </source>
</evidence>
<feature type="compositionally biased region" description="Pro residues" evidence="1">
    <location>
        <begin position="276"/>
        <end position="287"/>
    </location>
</feature>
<evidence type="ECO:0000313" key="3">
    <source>
        <dbReference type="Proteomes" id="UP000002059"/>
    </source>
</evidence>
<dbReference type="Proteomes" id="UP000002059">
    <property type="component" value="Partially assembled WGS sequence"/>
</dbReference>
<feature type="compositionally biased region" description="Polar residues" evidence="1">
    <location>
        <begin position="605"/>
        <end position="618"/>
    </location>
</feature>
<feature type="region of interest" description="Disordered" evidence="1">
    <location>
        <begin position="188"/>
        <end position="364"/>
    </location>
</feature>